<evidence type="ECO:0000259" key="2">
    <source>
        <dbReference type="Pfam" id="PF00171"/>
    </source>
</evidence>
<feature type="domain" description="Aldehyde dehydrogenase" evidence="2">
    <location>
        <begin position="6"/>
        <end position="274"/>
    </location>
</feature>
<dbReference type="RefSeq" id="WP_090549432.1">
    <property type="nucleotide sequence ID" value="NZ_FNFP01000001.1"/>
</dbReference>
<dbReference type="Pfam" id="PF00171">
    <property type="entry name" value="Aldedh"/>
    <property type="match status" value="1"/>
</dbReference>
<evidence type="ECO:0000313" key="4">
    <source>
        <dbReference type="Proteomes" id="UP000198718"/>
    </source>
</evidence>
<dbReference type="InterPro" id="IPR016161">
    <property type="entry name" value="Ald_DH/histidinol_DH"/>
</dbReference>
<sequence>MSTVATVNAADYVADLIARARKAQEIADGFTQEKVDQLITAIAWNITKDGVAQEIAKMAVEESGMGNYDGKYGKLMTKIKGPLRDMKGQKSVGIIERDTEKGLMKVAKPVGVIAALVPCTNPEATPVAKAMFAIKGRNAIILSPHPRTKKTNAHITSIIRDTLKKYGAPEDLVIAIEEPTMEASNELMKQADLVLATGGGGLVHAAYSSGTPAYGVGQGNAVTVVDETADLKDTANKIMRSKTFDYATSCSTENSCVIQEGVYDKLVTYLQEEGGYLVGAEEKEKLQAAMWVDGHLSPKIIAQSAQTIAKEAGIDLPEEKTFFMVEETGVGAAYPFSGEKLSVVTTLYKYNEFQEAIDKVNAITSYHGRGHSCGIHTFNQARVEEFALKTKTSRIMVRQPQCLANSGAWTNGMPMTLTLGCGTWGGNISSENITWKQLINVTWVSSPIENTMPTDEELFGEVMND</sequence>
<dbReference type="OrthoDB" id="9804734at2"/>
<dbReference type="CDD" id="cd07122">
    <property type="entry name" value="ALDH_F20_ACDH"/>
    <property type="match status" value="1"/>
</dbReference>
<dbReference type="STRING" id="393762.SAMN05660472_00348"/>
<dbReference type="Gene3D" id="3.40.605.10">
    <property type="entry name" value="Aldehyde Dehydrogenase, Chain A, domain 1"/>
    <property type="match status" value="1"/>
</dbReference>
<dbReference type="AlphaFoldDB" id="A0A1G8XYM0"/>
<dbReference type="SUPFAM" id="SSF53720">
    <property type="entry name" value="ALDH-like"/>
    <property type="match status" value="1"/>
</dbReference>
<dbReference type="InterPro" id="IPR016163">
    <property type="entry name" value="Ald_DH_C"/>
</dbReference>
<dbReference type="Proteomes" id="UP000198718">
    <property type="component" value="Unassembled WGS sequence"/>
</dbReference>
<keyword evidence="4" id="KW-1185">Reference proteome</keyword>
<dbReference type="InterPro" id="IPR015590">
    <property type="entry name" value="Aldehyde_DH_dom"/>
</dbReference>
<gene>
    <name evidence="3" type="ORF">SAMN05660472_00348</name>
</gene>
<protein>
    <submittedName>
        <fullName evidence="3">Sulfoacetaldehyde dehydrogenase</fullName>
    </submittedName>
</protein>
<reference evidence="3 4" key="1">
    <citation type="submission" date="2016-10" db="EMBL/GenBank/DDBJ databases">
        <authorList>
            <person name="de Groot N.N."/>
        </authorList>
    </citation>
    <scope>NUCLEOTIDE SEQUENCE [LARGE SCALE GENOMIC DNA]</scope>
    <source>
        <strain evidence="3 4">DSM 18346</strain>
    </source>
</reference>
<dbReference type="Gene3D" id="3.40.309.10">
    <property type="entry name" value="Aldehyde Dehydrogenase, Chain A, domain 2"/>
    <property type="match status" value="1"/>
</dbReference>
<proteinExistence type="predicted"/>
<keyword evidence="1" id="KW-0560">Oxidoreductase</keyword>
<name>A0A1G8XYM0_9FIRM</name>
<accession>A0A1G8XYM0</accession>
<evidence type="ECO:0000256" key="1">
    <source>
        <dbReference type="ARBA" id="ARBA00023002"/>
    </source>
</evidence>
<dbReference type="GO" id="GO:0016620">
    <property type="term" value="F:oxidoreductase activity, acting on the aldehyde or oxo group of donors, NAD or NADP as acceptor"/>
    <property type="evidence" value="ECO:0007669"/>
    <property type="project" value="InterPro"/>
</dbReference>
<dbReference type="EMBL" id="FNFP01000001">
    <property type="protein sequence ID" value="SDJ94870.1"/>
    <property type="molecule type" value="Genomic_DNA"/>
</dbReference>
<dbReference type="InterPro" id="IPR016162">
    <property type="entry name" value="Ald_DH_N"/>
</dbReference>
<evidence type="ECO:0000313" key="3">
    <source>
        <dbReference type="EMBL" id="SDJ94870.1"/>
    </source>
</evidence>
<dbReference type="PANTHER" id="PTHR11699">
    <property type="entry name" value="ALDEHYDE DEHYDROGENASE-RELATED"/>
    <property type="match status" value="1"/>
</dbReference>
<organism evidence="3 4">
    <name type="scientific">Natronincola ferrireducens</name>
    <dbReference type="NCBI Taxonomy" id="393762"/>
    <lineage>
        <taxon>Bacteria</taxon>
        <taxon>Bacillati</taxon>
        <taxon>Bacillota</taxon>
        <taxon>Clostridia</taxon>
        <taxon>Peptostreptococcales</taxon>
        <taxon>Natronincolaceae</taxon>
        <taxon>Natronincola</taxon>
    </lineage>
</organism>